<dbReference type="SUPFAM" id="SSF53383">
    <property type="entry name" value="PLP-dependent transferases"/>
    <property type="match status" value="1"/>
</dbReference>
<dbReference type="PANTHER" id="PTHR21152:SF40">
    <property type="entry name" value="ALANINE--GLYOXYLATE AMINOTRANSFERASE"/>
    <property type="match status" value="1"/>
</dbReference>
<dbReference type="Gene3D" id="3.90.1150.10">
    <property type="entry name" value="Aspartate Aminotransferase, domain 1"/>
    <property type="match status" value="1"/>
</dbReference>
<evidence type="ECO:0000256" key="3">
    <source>
        <dbReference type="ARBA" id="ARBA00022898"/>
    </source>
</evidence>
<feature type="compositionally biased region" description="Low complexity" evidence="6">
    <location>
        <begin position="394"/>
        <end position="409"/>
    </location>
</feature>
<keyword evidence="8" id="KW-0808">Transferase</keyword>
<evidence type="ECO:0000313" key="9">
    <source>
        <dbReference type="Proteomes" id="UP001220964"/>
    </source>
</evidence>
<evidence type="ECO:0000256" key="6">
    <source>
        <dbReference type="SAM" id="MobiDB-lite"/>
    </source>
</evidence>
<dbReference type="GO" id="GO:0019265">
    <property type="term" value="P:glycine biosynthetic process, by transamination of glyoxylate"/>
    <property type="evidence" value="ECO:0007669"/>
    <property type="project" value="TreeGrafter"/>
</dbReference>
<dbReference type="GO" id="GO:0004760">
    <property type="term" value="F:L-serine-pyruvate transaminase activity"/>
    <property type="evidence" value="ECO:0007669"/>
    <property type="project" value="TreeGrafter"/>
</dbReference>
<dbReference type="InterPro" id="IPR015421">
    <property type="entry name" value="PyrdxlP-dep_Trfase_major"/>
</dbReference>
<evidence type="ECO:0000256" key="1">
    <source>
        <dbReference type="ARBA" id="ARBA00001933"/>
    </source>
</evidence>
<dbReference type="Gene3D" id="3.40.640.10">
    <property type="entry name" value="Type I PLP-dependent aspartate aminotransferase-like (Major domain)"/>
    <property type="match status" value="1"/>
</dbReference>
<dbReference type="Proteomes" id="UP001220964">
    <property type="component" value="Unassembled WGS sequence"/>
</dbReference>
<keyword evidence="3 5" id="KW-0663">Pyridoxal phosphate</keyword>
<keyword evidence="8" id="KW-0032">Aminotransferase</keyword>
<feature type="domain" description="Aminotransferase class V" evidence="7">
    <location>
        <begin position="52"/>
        <end position="326"/>
    </location>
</feature>
<protein>
    <submittedName>
        <fullName evidence="8">Aminotransferase class V-fold PLP-dependent enzyme</fullName>
    </submittedName>
</protein>
<dbReference type="FunFam" id="3.40.640.10:FF:000054">
    <property type="entry name" value="Serine--glyoxylate aminotransferase"/>
    <property type="match status" value="1"/>
</dbReference>
<comment type="caution">
    <text evidence="8">The sequence shown here is derived from an EMBL/GenBank/DDBJ whole genome shotgun (WGS) entry which is preliminary data.</text>
</comment>
<dbReference type="PANTHER" id="PTHR21152">
    <property type="entry name" value="AMINOTRANSFERASE CLASS V"/>
    <property type="match status" value="1"/>
</dbReference>
<dbReference type="InterPro" id="IPR000192">
    <property type="entry name" value="Aminotrans_V_dom"/>
</dbReference>
<proteinExistence type="inferred from homology"/>
<feature type="region of interest" description="Disordered" evidence="6">
    <location>
        <begin position="394"/>
        <end position="417"/>
    </location>
</feature>
<dbReference type="Pfam" id="PF00266">
    <property type="entry name" value="Aminotran_5"/>
    <property type="match status" value="1"/>
</dbReference>
<sequence>MTQAAPTRRAGRHLLQIPGPTNLPDRVLRAMDRPVIDHRGPAFRALTERLWPGLRRVFGCSGPVVIFPGSGSGAWEAALVNTMSPGDRMLMCETGHFAVQWARIAERLGLRPELLPGDWRHGADAEAIRARLSAPDGGGFRAVCAVHNETSTGCVSAIPEIRDAMDAAGHSALLMVDTISSLGSMPYDAEAWGVDVTVGGSQKGLMLPPGLSFNAVSAKALEAARHAALPRAYWDWDAVIEANEGGVFPYTPATNLLYGLAEALDMLAEEGLEAVFERHARHGAATRAAVAAWGLETQCADPAQASNSLTAVRMPEGHSADAFRALVLERFDMSLGNGLSKLADRVFRIGHLGDFNDLSLIAALAGVEMGLCEAGVPYGAGGLDAALDSLMRRAPSAPHAAPQTPATTPSMARTGQE</sequence>
<dbReference type="EMBL" id="JARGYC010000109">
    <property type="protein sequence ID" value="MDF0603608.1"/>
    <property type="molecule type" value="Genomic_DNA"/>
</dbReference>
<dbReference type="AlphaFoldDB" id="A0AAE3TB96"/>
<gene>
    <name evidence="8" type="ORF">P1J78_23035</name>
</gene>
<dbReference type="PIRSF" id="PIRSF000524">
    <property type="entry name" value="SPT"/>
    <property type="match status" value="1"/>
</dbReference>
<feature type="modified residue" description="N6-(pyridoxal phosphate)lysine" evidence="5">
    <location>
        <position position="203"/>
    </location>
</feature>
<comment type="similarity">
    <text evidence="2">Belongs to the class-V pyridoxal-phosphate-dependent aminotransferase family.</text>
</comment>
<evidence type="ECO:0000256" key="5">
    <source>
        <dbReference type="PIRSR" id="PIRSR000524-50"/>
    </source>
</evidence>
<evidence type="ECO:0000259" key="7">
    <source>
        <dbReference type="Pfam" id="PF00266"/>
    </source>
</evidence>
<accession>A0AAE3TB96</accession>
<evidence type="ECO:0000256" key="2">
    <source>
        <dbReference type="ARBA" id="ARBA00009236"/>
    </source>
</evidence>
<feature type="binding site" evidence="4">
    <location>
        <position position="348"/>
    </location>
    <ligand>
        <name>substrate</name>
    </ligand>
</feature>
<evidence type="ECO:0000256" key="4">
    <source>
        <dbReference type="PIRSR" id="PIRSR000524-1"/>
    </source>
</evidence>
<keyword evidence="9" id="KW-1185">Reference proteome</keyword>
<dbReference type="FunFam" id="3.90.1150.10:FF:000031">
    <property type="entry name" value="Serine--glyoxylate aminotransferase"/>
    <property type="match status" value="1"/>
</dbReference>
<dbReference type="InterPro" id="IPR024169">
    <property type="entry name" value="SP_NH2Trfase/AEP_transaminase"/>
</dbReference>
<evidence type="ECO:0000313" key="8">
    <source>
        <dbReference type="EMBL" id="MDF0603608.1"/>
    </source>
</evidence>
<dbReference type="GO" id="GO:0008453">
    <property type="term" value="F:alanine-glyoxylate transaminase activity"/>
    <property type="evidence" value="ECO:0007669"/>
    <property type="project" value="TreeGrafter"/>
</dbReference>
<dbReference type="RefSeq" id="WP_275569725.1">
    <property type="nucleotide sequence ID" value="NZ_JARGYC010000109.1"/>
</dbReference>
<dbReference type="InterPro" id="IPR015422">
    <property type="entry name" value="PyrdxlP-dep_Trfase_small"/>
</dbReference>
<comment type="cofactor">
    <cofactor evidence="1 5">
        <name>pyridoxal 5'-phosphate</name>
        <dbReference type="ChEBI" id="CHEBI:597326"/>
    </cofactor>
</comment>
<dbReference type="InterPro" id="IPR015424">
    <property type="entry name" value="PyrdxlP-dep_Trfase"/>
</dbReference>
<organism evidence="8 9">
    <name type="scientific">Psychromarinibacter sediminicola</name>
    <dbReference type="NCBI Taxonomy" id="3033385"/>
    <lineage>
        <taxon>Bacteria</taxon>
        <taxon>Pseudomonadati</taxon>
        <taxon>Pseudomonadota</taxon>
        <taxon>Alphaproteobacteria</taxon>
        <taxon>Rhodobacterales</taxon>
        <taxon>Paracoccaceae</taxon>
        <taxon>Psychromarinibacter</taxon>
    </lineage>
</organism>
<reference evidence="8" key="1">
    <citation type="submission" date="2023-03" db="EMBL/GenBank/DDBJ databases">
        <title>Multiphase analysis and comparison of six strains from genera Psychromarinibacter, Lutimaribacter, and Maritimibacter, including a novel species: Psychromarinibacter sediminicola sp. nov.</title>
        <authorList>
            <person name="Wang Y.-H."/>
            <person name="Ye M.-Q."/>
            <person name="Du Z.-J."/>
        </authorList>
    </citation>
    <scope>NUCLEOTIDE SEQUENCE</scope>
    <source>
        <strain evidence="8">C21-152</strain>
    </source>
</reference>
<name>A0AAE3TB96_9RHOB</name>